<organism evidence="2 3">
    <name type="scientific">Candidatus Tagabacteria bacterium RIFCSPLOWO2_01_FULL_39_11</name>
    <dbReference type="NCBI Taxonomy" id="1802295"/>
    <lineage>
        <taxon>Bacteria</taxon>
        <taxon>Candidatus Tagaibacteriota</taxon>
    </lineage>
</organism>
<dbReference type="EMBL" id="MHQZ01000036">
    <property type="protein sequence ID" value="OHA13376.1"/>
    <property type="molecule type" value="Genomic_DNA"/>
</dbReference>
<dbReference type="AlphaFoldDB" id="A0A1G2LP42"/>
<evidence type="ECO:0000313" key="2">
    <source>
        <dbReference type="EMBL" id="OHA13376.1"/>
    </source>
</evidence>
<protein>
    <submittedName>
        <fullName evidence="2">Uncharacterized protein</fullName>
    </submittedName>
</protein>
<dbReference type="Proteomes" id="UP000178302">
    <property type="component" value="Unassembled WGS sequence"/>
</dbReference>
<feature type="coiled-coil region" evidence="1">
    <location>
        <begin position="56"/>
        <end position="83"/>
    </location>
</feature>
<name>A0A1G2LP42_9BACT</name>
<sequence>MKITMKIKEFKHFCENQLKLKELWNNLVSCALYLQHKQFSFALKLHSNEDISNEEKKEYKELYEAFNNAKTVLEKECKNLDIKMPLFNVNEFCSLYVYEIINEYNLLN</sequence>
<evidence type="ECO:0000313" key="3">
    <source>
        <dbReference type="Proteomes" id="UP000178302"/>
    </source>
</evidence>
<comment type="caution">
    <text evidence="2">The sequence shown here is derived from an EMBL/GenBank/DDBJ whole genome shotgun (WGS) entry which is preliminary data.</text>
</comment>
<gene>
    <name evidence="2" type="ORF">A2909_01745</name>
</gene>
<reference evidence="2 3" key="1">
    <citation type="journal article" date="2016" name="Nat. Commun.">
        <title>Thousands of microbial genomes shed light on interconnected biogeochemical processes in an aquifer system.</title>
        <authorList>
            <person name="Anantharaman K."/>
            <person name="Brown C.T."/>
            <person name="Hug L.A."/>
            <person name="Sharon I."/>
            <person name="Castelle C.J."/>
            <person name="Probst A.J."/>
            <person name="Thomas B.C."/>
            <person name="Singh A."/>
            <person name="Wilkins M.J."/>
            <person name="Karaoz U."/>
            <person name="Brodie E.L."/>
            <person name="Williams K.H."/>
            <person name="Hubbard S.S."/>
            <person name="Banfield J.F."/>
        </authorList>
    </citation>
    <scope>NUCLEOTIDE SEQUENCE [LARGE SCALE GENOMIC DNA]</scope>
</reference>
<accession>A0A1G2LP42</accession>
<evidence type="ECO:0000256" key="1">
    <source>
        <dbReference type="SAM" id="Coils"/>
    </source>
</evidence>
<keyword evidence="1" id="KW-0175">Coiled coil</keyword>
<proteinExistence type="predicted"/>